<proteinExistence type="inferred from homology"/>
<dbReference type="EMBL" id="MFMO01000019">
    <property type="protein sequence ID" value="OGG87864.1"/>
    <property type="molecule type" value="Genomic_DNA"/>
</dbReference>
<evidence type="ECO:0000313" key="9">
    <source>
        <dbReference type="Proteomes" id="UP000177968"/>
    </source>
</evidence>
<reference evidence="8 9" key="1">
    <citation type="journal article" date="2016" name="Nat. Commun.">
        <title>Thousands of microbial genomes shed light on interconnected biogeochemical processes in an aquifer system.</title>
        <authorList>
            <person name="Anantharaman K."/>
            <person name="Brown C.T."/>
            <person name="Hug L.A."/>
            <person name="Sharon I."/>
            <person name="Castelle C.J."/>
            <person name="Probst A.J."/>
            <person name="Thomas B.C."/>
            <person name="Singh A."/>
            <person name="Wilkins M.J."/>
            <person name="Karaoz U."/>
            <person name="Brodie E.L."/>
            <person name="Williams K.H."/>
            <person name="Hubbard S.S."/>
            <person name="Banfield J.F."/>
        </authorList>
    </citation>
    <scope>NUCLEOTIDE SEQUENCE [LARGE SCALE GENOMIC DNA]</scope>
</reference>
<evidence type="ECO:0000313" key="8">
    <source>
        <dbReference type="EMBL" id="OGG87864.1"/>
    </source>
</evidence>
<dbReference type="GO" id="GO:0019843">
    <property type="term" value="F:rRNA binding"/>
    <property type="evidence" value="ECO:0007669"/>
    <property type="project" value="UniProtKB-KW"/>
</dbReference>
<comment type="caution">
    <text evidence="8">The sequence shown here is derived from an EMBL/GenBank/DDBJ whole genome shotgun (WGS) entry which is preliminary data.</text>
</comment>
<dbReference type="NCBIfam" id="TIGR03625">
    <property type="entry name" value="L3_bact"/>
    <property type="match status" value="1"/>
</dbReference>
<dbReference type="InterPro" id="IPR009000">
    <property type="entry name" value="Transl_B-barrel_sf"/>
</dbReference>
<dbReference type="GO" id="GO:0003735">
    <property type="term" value="F:structural constituent of ribosome"/>
    <property type="evidence" value="ECO:0007669"/>
    <property type="project" value="UniProtKB-UniRule"/>
</dbReference>
<keyword evidence="3" id="KW-0694">RNA-binding</keyword>
<comment type="similarity">
    <text evidence="1">Belongs to the universal ribosomal protein uL3 family.</text>
</comment>
<dbReference type="Gene3D" id="3.30.160.810">
    <property type="match status" value="1"/>
</dbReference>
<dbReference type="Gene3D" id="2.40.30.10">
    <property type="entry name" value="Translation factors"/>
    <property type="match status" value="1"/>
</dbReference>
<name>A0A1F6FPT0_9BACT</name>
<evidence type="ECO:0000256" key="1">
    <source>
        <dbReference type="ARBA" id="ARBA00006540"/>
    </source>
</evidence>
<feature type="region of interest" description="Disordered" evidence="7">
    <location>
        <begin position="119"/>
        <end position="148"/>
    </location>
</feature>
<evidence type="ECO:0000256" key="7">
    <source>
        <dbReference type="SAM" id="MobiDB-lite"/>
    </source>
</evidence>
<protein>
    <recommendedName>
        <fullName evidence="6">50S ribosomal protein L3</fullName>
    </recommendedName>
</protein>
<evidence type="ECO:0000256" key="6">
    <source>
        <dbReference type="NCBIfam" id="TIGR03625"/>
    </source>
</evidence>
<dbReference type="PANTHER" id="PTHR11229">
    <property type="entry name" value="50S RIBOSOMAL PROTEIN L3"/>
    <property type="match status" value="1"/>
</dbReference>
<dbReference type="GO" id="GO:0022625">
    <property type="term" value="C:cytosolic large ribosomal subunit"/>
    <property type="evidence" value="ECO:0007669"/>
    <property type="project" value="TreeGrafter"/>
</dbReference>
<organism evidence="8 9">
    <name type="scientific">Candidatus Kaiserbacteria bacterium RIFCSPLOWO2_12_FULL_50_28</name>
    <dbReference type="NCBI Taxonomy" id="1798527"/>
    <lineage>
        <taxon>Bacteria</taxon>
        <taxon>Candidatus Kaiseribacteriota</taxon>
    </lineage>
</organism>
<dbReference type="SUPFAM" id="SSF50447">
    <property type="entry name" value="Translation proteins"/>
    <property type="match status" value="1"/>
</dbReference>
<dbReference type="AlphaFoldDB" id="A0A1F6FPT0"/>
<keyword evidence="4 8" id="KW-0689">Ribosomal protein</keyword>
<dbReference type="PANTHER" id="PTHR11229:SF16">
    <property type="entry name" value="LARGE RIBOSOMAL SUBUNIT PROTEIN UL3C"/>
    <property type="match status" value="1"/>
</dbReference>
<accession>A0A1F6FPT0</accession>
<dbReference type="GO" id="GO:0006412">
    <property type="term" value="P:translation"/>
    <property type="evidence" value="ECO:0007669"/>
    <property type="project" value="UniProtKB-UniRule"/>
</dbReference>
<dbReference type="InterPro" id="IPR000597">
    <property type="entry name" value="Ribosomal_uL3"/>
</dbReference>
<evidence type="ECO:0000256" key="4">
    <source>
        <dbReference type="ARBA" id="ARBA00022980"/>
    </source>
</evidence>
<dbReference type="FunFam" id="2.40.30.10:FF:000004">
    <property type="entry name" value="50S ribosomal protein L3"/>
    <property type="match status" value="1"/>
</dbReference>
<keyword evidence="5" id="KW-0687">Ribonucleoprotein</keyword>
<keyword evidence="2" id="KW-0699">rRNA-binding</keyword>
<gene>
    <name evidence="8" type="ORF">A3H15_00610</name>
</gene>
<evidence type="ECO:0000256" key="2">
    <source>
        <dbReference type="ARBA" id="ARBA00022730"/>
    </source>
</evidence>
<dbReference type="Pfam" id="PF00297">
    <property type="entry name" value="Ribosomal_L3"/>
    <property type="match status" value="1"/>
</dbReference>
<dbReference type="InterPro" id="IPR019927">
    <property type="entry name" value="Ribosomal_uL3_bac/org-type"/>
</dbReference>
<evidence type="ECO:0000256" key="3">
    <source>
        <dbReference type="ARBA" id="ARBA00022884"/>
    </source>
</evidence>
<evidence type="ECO:0000256" key="5">
    <source>
        <dbReference type="ARBA" id="ARBA00023274"/>
    </source>
</evidence>
<sequence length="217" mass="22920">MKYMLGTKGRMTQIFDEKGVVSAGTIVNAGSLTVTQVKSSTVDGYEAVQIGFGDKKDSNVNKAQKGKPFRYLREFPLQTGEASPETGAHVDISIFTPGDVVTVSAISKGKGFQGVVKRHGFHGGPRSHGQKNKERSPGSIGGGGRAGGRVVKGMRMAGRMGGNRVTVKNLRVLQIDPTTSTLVISGALPGRPGTLVEIRSNAKLTPNNAERTRKSSV</sequence>
<dbReference type="Proteomes" id="UP000177968">
    <property type="component" value="Unassembled WGS sequence"/>
</dbReference>